<proteinExistence type="predicted"/>
<dbReference type="Proteomes" id="UP001466331">
    <property type="component" value="Unassembled WGS sequence"/>
</dbReference>
<accession>A0ABU9UE53</accession>
<dbReference type="RefSeq" id="WP_420070409.1">
    <property type="nucleotide sequence ID" value="NZ_JBCHKQ010000010.1"/>
</dbReference>
<evidence type="ECO:0008006" key="3">
    <source>
        <dbReference type="Google" id="ProtNLM"/>
    </source>
</evidence>
<reference evidence="1 2" key="1">
    <citation type="submission" date="2024-03" db="EMBL/GenBank/DDBJ databases">
        <title>Ignisphaera cupida sp. nov., a hyperthermophilic hydrolytic archaeon from a hot spring of Kamchatka, and proposal of Ignisphaeraceae fam. nov.</title>
        <authorList>
            <person name="Podosokorskaya O.A."/>
            <person name="Elcheninov A.G."/>
            <person name="Maltseva A.I."/>
            <person name="Zayulina K.S."/>
            <person name="Novikov A."/>
            <person name="Merkel A.Y."/>
        </authorList>
    </citation>
    <scope>NUCLEOTIDE SEQUENCE [LARGE SCALE GENOMIC DNA]</scope>
    <source>
        <strain evidence="1 2">38H-sp</strain>
    </source>
</reference>
<dbReference type="PROSITE" id="PS51257">
    <property type="entry name" value="PROKAR_LIPOPROTEIN"/>
    <property type="match status" value="1"/>
</dbReference>
<dbReference type="EMBL" id="JBCHKQ010000010">
    <property type="protein sequence ID" value="MEM5948957.1"/>
    <property type="molecule type" value="Genomic_DNA"/>
</dbReference>
<name>A0ABU9UE53_9SPIR</name>
<sequence>MRSDRKVVRLLLMFLGIMSIIGCTESKEYVVHYISLDDRVSIDEVEFYFSNRFPWYHDYTVRRRVIEDEFSFKVSKDSEYLGRKVMYGKQEVSPTHLFLPFWNWPKDGGDVFLLVYPYPRVLTYDEKSGIVTVERATNAEGYVLQLVEGGQAKEVFSLDPEISLKEVRNMEEEELDALPFKDLYSLLSESDVAVVRKGVIGKLMKHSLRYRNKTMLLKYLIQWGPRWITFGSVYDK</sequence>
<protein>
    <recommendedName>
        <fullName evidence="3">Lipoprotein</fullName>
    </recommendedName>
</protein>
<comment type="caution">
    <text evidence="1">The sequence shown here is derived from an EMBL/GenBank/DDBJ whole genome shotgun (WGS) entry which is preliminary data.</text>
</comment>
<evidence type="ECO:0000313" key="2">
    <source>
        <dbReference type="Proteomes" id="UP001466331"/>
    </source>
</evidence>
<organism evidence="1 2">
    <name type="scientific">Rarispira pelagica</name>
    <dbReference type="NCBI Taxonomy" id="3141764"/>
    <lineage>
        <taxon>Bacteria</taxon>
        <taxon>Pseudomonadati</taxon>
        <taxon>Spirochaetota</taxon>
        <taxon>Spirochaetia</taxon>
        <taxon>Winmispirales</taxon>
        <taxon>Winmispiraceae</taxon>
        <taxon>Rarispira</taxon>
    </lineage>
</organism>
<keyword evidence="2" id="KW-1185">Reference proteome</keyword>
<evidence type="ECO:0000313" key="1">
    <source>
        <dbReference type="EMBL" id="MEM5948957.1"/>
    </source>
</evidence>
<gene>
    <name evidence="1" type="ORF">WKV44_10460</name>
</gene>